<keyword evidence="2" id="KW-1185">Reference proteome</keyword>
<dbReference type="RefSeq" id="WP_092047756.1">
    <property type="nucleotide sequence ID" value="NZ_FOQD01000002.1"/>
</dbReference>
<dbReference type="STRING" id="1576369.SAMN05421753_10250"/>
<dbReference type="AlphaFoldDB" id="A0A1I3C1X3"/>
<reference evidence="2" key="1">
    <citation type="submission" date="2016-10" db="EMBL/GenBank/DDBJ databases">
        <authorList>
            <person name="Varghese N."/>
            <person name="Submissions S."/>
        </authorList>
    </citation>
    <scope>NUCLEOTIDE SEQUENCE [LARGE SCALE GENOMIC DNA]</scope>
    <source>
        <strain evidence="2">DSM 26348</strain>
    </source>
</reference>
<accession>A0A1I3C1X3</accession>
<organism evidence="1 2">
    <name type="scientific">Planctomicrobium piriforme</name>
    <dbReference type="NCBI Taxonomy" id="1576369"/>
    <lineage>
        <taxon>Bacteria</taxon>
        <taxon>Pseudomonadati</taxon>
        <taxon>Planctomycetota</taxon>
        <taxon>Planctomycetia</taxon>
        <taxon>Planctomycetales</taxon>
        <taxon>Planctomycetaceae</taxon>
        <taxon>Planctomicrobium</taxon>
    </lineage>
</organism>
<sequence>MQIDIQIEGDAADRIRELSEGPLQSARRIMVQEAMVQCLQATIAGNPVDTARSRAAWVQPLEQLGGSPPSGWEGPHPTAVEEGRRLGQLIQQESDQASTVSASNGVRYIGYLEYGTSRMAAVAMVRRSLLQVRSALAGLFRLG</sequence>
<dbReference type="OrthoDB" id="290714at2"/>
<dbReference type="Proteomes" id="UP000199518">
    <property type="component" value="Unassembled WGS sequence"/>
</dbReference>
<dbReference type="EMBL" id="FOQD01000002">
    <property type="protein sequence ID" value="SFH68502.1"/>
    <property type="molecule type" value="Genomic_DNA"/>
</dbReference>
<name>A0A1I3C1X3_9PLAN</name>
<evidence type="ECO:0000313" key="1">
    <source>
        <dbReference type="EMBL" id="SFH68502.1"/>
    </source>
</evidence>
<protein>
    <submittedName>
        <fullName evidence="1">Uncharacterized protein</fullName>
    </submittedName>
</protein>
<gene>
    <name evidence="1" type="ORF">SAMN05421753_10250</name>
</gene>
<proteinExistence type="predicted"/>
<evidence type="ECO:0000313" key="2">
    <source>
        <dbReference type="Proteomes" id="UP000199518"/>
    </source>
</evidence>